<feature type="coiled-coil region" evidence="1">
    <location>
        <begin position="174"/>
        <end position="219"/>
    </location>
</feature>
<dbReference type="RefSeq" id="WP_070431427.1">
    <property type="nucleotide sequence ID" value="NZ_VYWO01000004.1"/>
</dbReference>
<gene>
    <name evidence="3" type="ORF">F6I03_07090</name>
</gene>
<accession>A0A5N1GHZ5</accession>
<evidence type="ECO:0008006" key="5">
    <source>
        <dbReference type="Google" id="ProtNLM"/>
    </source>
</evidence>
<feature type="compositionally biased region" description="Polar residues" evidence="2">
    <location>
        <begin position="370"/>
        <end position="386"/>
    </location>
</feature>
<feature type="coiled-coil region" evidence="1">
    <location>
        <begin position="68"/>
        <end position="105"/>
    </location>
</feature>
<feature type="compositionally biased region" description="Low complexity" evidence="2">
    <location>
        <begin position="387"/>
        <end position="400"/>
    </location>
</feature>
<reference evidence="3 4" key="1">
    <citation type="submission" date="2019-09" db="EMBL/GenBank/DDBJ databases">
        <title>Draft genome sequence assemblies of isolates from the urinary tract.</title>
        <authorList>
            <person name="Mores C.R."/>
            <person name="Putonti C."/>
            <person name="Wolfe A.J."/>
        </authorList>
    </citation>
    <scope>NUCLEOTIDE SEQUENCE [LARGE SCALE GENOMIC DNA]</scope>
    <source>
        <strain evidence="3 4">UMB623</strain>
    </source>
</reference>
<feature type="compositionally biased region" description="Low complexity" evidence="2">
    <location>
        <begin position="436"/>
        <end position="450"/>
    </location>
</feature>
<name>A0A5N1GHZ5_9LACT</name>
<proteinExistence type="predicted"/>
<evidence type="ECO:0000313" key="4">
    <source>
        <dbReference type="Proteomes" id="UP000327148"/>
    </source>
</evidence>
<feature type="compositionally biased region" description="Basic and acidic residues" evidence="2">
    <location>
        <begin position="335"/>
        <end position="350"/>
    </location>
</feature>
<evidence type="ECO:0000256" key="1">
    <source>
        <dbReference type="SAM" id="Coils"/>
    </source>
</evidence>
<evidence type="ECO:0000313" key="3">
    <source>
        <dbReference type="EMBL" id="KAA9300565.1"/>
    </source>
</evidence>
<sequence>MKKNKKKKFNWQRVLVVAVSLFLIGGVGVYAALQQEPVQTAIEDHKESGAEKAVADLYFDEAKMFLAEDISQEDIEAAKEDVANLKDEEGVKGQLQADLEDVQKRYDVQNATNNLFEKTKDKQPLNGATLQKWVIIKDGLKKADVDKVKDQYKGALEAKEDGLYSTLADLVKTAEEQADQFEKFSKTLNDLKSDKDLKHEDLQKELDKLREAAEKEENPYVTAKMLEMISQVDEDLTERISQAEIDQARKSGASQEQIKKLEDEAKKAQDQARERSDRLQRQAEDARQQATRTNRNQSQNVGNRGSQRVTPPSSRPASNNNNANNANNRQNQSNSDKKDDKKAEESKPSNKQENNANANNNAGKKDETKPSTGSSAVSSKPLNDKQSSANPSTAPSSTAPQGDNNTTQPAPETQPEVPANNDTPANPGSTGGADQGGAANSGSAEAGAAN</sequence>
<organism evidence="3 4">
    <name type="scientific">Aerococcus sanguinicola</name>
    <dbReference type="NCBI Taxonomy" id="119206"/>
    <lineage>
        <taxon>Bacteria</taxon>
        <taxon>Bacillati</taxon>
        <taxon>Bacillota</taxon>
        <taxon>Bacilli</taxon>
        <taxon>Lactobacillales</taxon>
        <taxon>Aerococcaceae</taxon>
        <taxon>Aerococcus</taxon>
    </lineage>
</organism>
<comment type="caution">
    <text evidence="3">The sequence shown here is derived from an EMBL/GenBank/DDBJ whole genome shotgun (WGS) entry which is preliminary data.</text>
</comment>
<dbReference type="Proteomes" id="UP000327148">
    <property type="component" value="Unassembled WGS sequence"/>
</dbReference>
<feature type="compositionally biased region" description="Polar residues" evidence="2">
    <location>
        <begin position="401"/>
        <end position="411"/>
    </location>
</feature>
<dbReference type="AlphaFoldDB" id="A0A5N1GHZ5"/>
<feature type="compositionally biased region" description="Polar residues" evidence="2">
    <location>
        <begin position="288"/>
        <end position="310"/>
    </location>
</feature>
<feature type="compositionally biased region" description="Low complexity" evidence="2">
    <location>
        <begin position="311"/>
        <end position="334"/>
    </location>
</feature>
<protein>
    <recommendedName>
        <fullName evidence="5">MapZ extracellular domain-containing protein</fullName>
    </recommendedName>
</protein>
<dbReference type="EMBL" id="VYWO01000004">
    <property type="protein sequence ID" value="KAA9300565.1"/>
    <property type="molecule type" value="Genomic_DNA"/>
</dbReference>
<dbReference type="STRING" id="119206.AWM72_05500"/>
<evidence type="ECO:0000256" key="2">
    <source>
        <dbReference type="SAM" id="MobiDB-lite"/>
    </source>
</evidence>
<dbReference type="OrthoDB" id="2134588at2"/>
<feature type="region of interest" description="Disordered" evidence="2">
    <location>
        <begin position="244"/>
        <end position="450"/>
    </location>
</feature>
<keyword evidence="1" id="KW-0175">Coiled coil</keyword>
<feature type="compositionally biased region" description="Basic and acidic residues" evidence="2">
    <location>
        <begin position="257"/>
        <end position="287"/>
    </location>
</feature>